<feature type="compositionally biased region" description="Basic and acidic residues" evidence="1">
    <location>
        <begin position="114"/>
        <end position="123"/>
    </location>
</feature>
<evidence type="ECO:0000313" key="2">
    <source>
        <dbReference type="EMBL" id="MFC7150031.1"/>
    </source>
</evidence>
<accession>A0ABW2FCX9</accession>
<feature type="region of interest" description="Disordered" evidence="1">
    <location>
        <begin position="1"/>
        <end position="123"/>
    </location>
</feature>
<evidence type="ECO:0000256" key="1">
    <source>
        <dbReference type="SAM" id="MobiDB-lite"/>
    </source>
</evidence>
<reference evidence="3" key="1">
    <citation type="journal article" date="2019" name="Int. J. Syst. Evol. Microbiol.">
        <title>The Global Catalogue of Microorganisms (GCM) 10K type strain sequencing project: providing services to taxonomists for standard genome sequencing and annotation.</title>
        <authorList>
            <consortium name="The Broad Institute Genomics Platform"/>
            <consortium name="The Broad Institute Genome Sequencing Center for Infectious Disease"/>
            <person name="Wu L."/>
            <person name="Ma J."/>
        </authorList>
    </citation>
    <scope>NUCLEOTIDE SEQUENCE [LARGE SCALE GENOMIC DNA]</scope>
    <source>
        <strain evidence="3">KCTC 12907</strain>
    </source>
</reference>
<dbReference type="EMBL" id="JBHTAI010000009">
    <property type="protein sequence ID" value="MFC7150031.1"/>
    <property type="molecule type" value="Genomic_DNA"/>
</dbReference>
<protein>
    <submittedName>
        <fullName evidence="2">Uncharacterized protein</fullName>
    </submittedName>
</protein>
<feature type="compositionally biased region" description="Acidic residues" evidence="1">
    <location>
        <begin position="58"/>
        <end position="112"/>
    </location>
</feature>
<keyword evidence="3" id="KW-1185">Reference proteome</keyword>
<comment type="caution">
    <text evidence="2">The sequence shown here is derived from an EMBL/GenBank/DDBJ whole genome shotgun (WGS) entry which is preliminary data.</text>
</comment>
<dbReference type="RefSeq" id="WP_378046246.1">
    <property type="nucleotide sequence ID" value="NZ_JBHMDN010000010.1"/>
</dbReference>
<feature type="compositionally biased region" description="Polar residues" evidence="1">
    <location>
        <begin position="15"/>
        <end position="28"/>
    </location>
</feature>
<organism evidence="2 3">
    <name type="scientific">Cohnella cellulosilytica</name>
    <dbReference type="NCBI Taxonomy" id="986710"/>
    <lineage>
        <taxon>Bacteria</taxon>
        <taxon>Bacillati</taxon>
        <taxon>Bacillota</taxon>
        <taxon>Bacilli</taxon>
        <taxon>Bacillales</taxon>
        <taxon>Paenibacillaceae</taxon>
        <taxon>Cohnella</taxon>
    </lineage>
</organism>
<evidence type="ECO:0000313" key="3">
    <source>
        <dbReference type="Proteomes" id="UP001596378"/>
    </source>
</evidence>
<dbReference type="Proteomes" id="UP001596378">
    <property type="component" value="Unassembled WGS sequence"/>
</dbReference>
<sequence>MPKHAKSKPAFSVGKKQTASAPSNTNASGYVPGTMPSFPFLGSIGNGAALQLMGQADSDIDEDEWSEDESDGEAAELDDEGSDGEEAIELDDEEAEDDNAEWEDQFAEEQYEEYMGRKEDGEARDYVQETLDYDSSDNESEMEEGTFLGAMEQIFSVMNPYPDVDELKTLSDRVAEDKEDGDDIGRETFEDVGKLHDNRDGVVSVRDNPVLFAAHRDIIPIKSARKAKSHRIPLKYPDYRKKFNKSVPKAAKYLMKRNNFRKKILAKKMQAKHAKAFEEMLSSGSLDLRNANDKPPALEHKINKAGKQGFPIGQVRSRNLVLVNDDRKYDEGPHPMMHSIKAAEGSDKTNYSKLDDDAGGAIAFGIRRGIERRRLEKEEEQEEKSDF</sequence>
<name>A0ABW2FCX9_9BACL</name>
<gene>
    <name evidence="2" type="ORF">ACFQMJ_16010</name>
</gene>
<proteinExistence type="predicted"/>